<reference evidence="5 6" key="1">
    <citation type="submission" date="2016-03" db="EMBL/GenBank/DDBJ databases">
        <title>Genome sequencing of Devosia sp. S37.</title>
        <authorList>
            <person name="Mohd Nor M."/>
        </authorList>
    </citation>
    <scope>NUCLEOTIDE SEQUENCE [LARGE SCALE GENOMIC DNA]</scope>
    <source>
        <strain evidence="5 6">S37</strain>
    </source>
</reference>
<keyword evidence="1" id="KW-0805">Transcription regulation</keyword>
<dbReference type="RefSeq" id="WP_082903978.1">
    <property type="nucleotide sequence ID" value="NZ_LVVY01000125.1"/>
</dbReference>
<feature type="domain" description="HTH araC/xylS-type" evidence="4">
    <location>
        <begin position="185"/>
        <end position="284"/>
    </location>
</feature>
<keyword evidence="3" id="KW-0804">Transcription</keyword>
<protein>
    <recommendedName>
        <fullName evidence="4">HTH araC/xylS-type domain-containing protein</fullName>
    </recommendedName>
</protein>
<dbReference type="AlphaFoldDB" id="A0A178HNZ2"/>
<dbReference type="InterPro" id="IPR018060">
    <property type="entry name" value="HTH_AraC"/>
</dbReference>
<evidence type="ECO:0000259" key="4">
    <source>
        <dbReference type="PROSITE" id="PS01124"/>
    </source>
</evidence>
<dbReference type="GO" id="GO:0003700">
    <property type="term" value="F:DNA-binding transcription factor activity"/>
    <property type="evidence" value="ECO:0007669"/>
    <property type="project" value="InterPro"/>
</dbReference>
<dbReference type="PROSITE" id="PS00041">
    <property type="entry name" value="HTH_ARAC_FAMILY_1"/>
    <property type="match status" value="1"/>
</dbReference>
<evidence type="ECO:0000313" key="6">
    <source>
        <dbReference type="Proteomes" id="UP000078389"/>
    </source>
</evidence>
<dbReference type="InterPro" id="IPR053142">
    <property type="entry name" value="PchR_regulatory_protein"/>
</dbReference>
<dbReference type="EMBL" id="LVVY01000125">
    <property type="protein sequence ID" value="OAM74180.1"/>
    <property type="molecule type" value="Genomic_DNA"/>
</dbReference>
<dbReference type="SUPFAM" id="SSF46689">
    <property type="entry name" value="Homeodomain-like"/>
    <property type="match status" value="2"/>
</dbReference>
<accession>A0A178HNZ2</accession>
<evidence type="ECO:0000256" key="3">
    <source>
        <dbReference type="ARBA" id="ARBA00023163"/>
    </source>
</evidence>
<dbReference type="OrthoDB" id="9793422at2"/>
<dbReference type="SMART" id="SM00342">
    <property type="entry name" value="HTH_ARAC"/>
    <property type="match status" value="1"/>
</dbReference>
<gene>
    <name evidence="5" type="ORF">A3840_16540</name>
</gene>
<dbReference type="GO" id="GO:0043565">
    <property type="term" value="F:sequence-specific DNA binding"/>
    <property type="evidence" value="ECO:0007669"/>
    <property type="project" value="InterPro"/>
</dbReference>
<dbReference type="Gene3D" id="1.10.10.60">
    <property type="entry name" value="Homeodomain-like"/>
    <property type="match status" value="1"/>
</dbReference>
<proteinExistence type="predicted"/>
<dbReference type="InterPro" id="IPR018062">
    <property type="entry name" value="HTH_AraC-typ_CS"/>
</dbReference>
<evidence type="ECO:0000256" key="2">
    <source>
        <dbReference type="ARBA" id="ARBA00023125"/>
    </source>
</evidence>
<dbReference type="PROSITE" id="PS01124">
    <property type="entry name" value="HTH_ARAC_FAMILY_2"/>
    <property type="match status" value="1"/>
</dbReference>
<dbReference type="PANTHER" id="PTHR47893:SF1">
    <property type="entry name" value="REGULATORY PROTEIN PCHR"/>
    <property type="match status" value="1"/>
</dbReference>
<evidence type="ECO:0000313" key="5">
    <source>
        <dbReference type="EMBL" id="OAM74180.1"/>
    </source>
</evidence>
<comment type="caution">
    <text evidence="5">The sequence shown here is derived from an EMBL/GenBank/DDBJ whole genome shotgun (WGS) entry which is preliminary data.</text>
</comment>
<dbReference type="PRINTS" id="PR00032">
    <property type="entry name" value="HTHARAC"/>
</dbReference>
<evidence type="ECO:0000256" key="1">
    <source>
        <dbReference type="ARBA" id="ARBA00023015"/>
    </source>
</evidence>
<organism evidence="5 6">
    <name type="scientific">Devosia elaeis</name>
    <dbReference type="NCBI Taxonomy" id="1770058"/>
    <lineage>
        <taxon>Bacteria</taxon>
        <taxon>Pseudomonadati</taxon>
        <taxon>Pseudomonadota</taxon>
        <taxon>Alphaproteobacteria</taxon>
        <taxon>Hyphomicrobiales</taxon>
        <taxon>Devosiaceae</taxon>
        <taxon>Devosia</taxon>
    </lineage>
</organism>
<sequence length="289" mass="31990">MSHAVLRDGVSVFTGGGSSPQGFTIAPTGPMPSRNLLIGCLLGGMGSLAAEGNDKLDWRVPGQMYVVSLSERQLSYDIAGKADYNAVTLMLTPDALELIASEDGLPQMLVDVLEGRSKPVALSRPMPLEARRAAQELLSPLYQGRAAELYQEGKTLELLAHQTDLLVDAPVLRRELSTRELIRVREARERLLANLREPPSLTELAAMVGLTPKRLNLGFRHLVGMTVFHYLMEERLLLARKMLEEGLDIPLKQLAWAVGYNQVSNFITAFRRRFGMSPGLYRRHADAEE</sequence>
<dbReference type="InterPro" id="IPR009057">
    <property type="entry name" value="Homeodomain-like_sf"/>
</dbReference>
<keyword evidence="6" id="KW-1185">Reference proteome</keyword>
<dbReference type="PANTHER" id="PTHR47893">
    <property type="entry name" value="REGULATORY PROTEIN PCHR"/>
    <property type="match status" value="1"/>
</dbReference>
<dbReference type="STRING" id="1770058.A3840_16540"/>
<dbReference type="Pfam" id="PF12833">
    <property type="entry name" value="HTH_18"/>
    <property type="match status" value="1"/>
</dbReference>
<keyword evidence="2" id="KW-0238">DNA-binding</keyword>
<dbReference type="InterPro" id="IPR020449">
    <property type="entry name" value="Tscrpt_reg_AraC-type_HTH"/>
</dbReference>
<name>A0A178HNZ2_9HYPH</name>
<dbReference type="Proteomes" id="UP000078389">
    <property type="component" value="Unassembled WGS sequence"/>
</dbReference>